<keyword evidence="8" id="KW-1185">Reference proteome</keyword>
<keyword evidence="4" id="KW-1015">Disulfide bond</keyword>
<proteinExistence type="predicted"/>
<keyword evidence="1" id="KW-0479">Metal-binding</keyword>
<dbReference type="EMBL" id="JAHUTI010089529">
    <property type="protein sequence ID" value="MED6261048.1"/>
    <property type="molecule type" value="Genomic_DNA"/>
</dbReference>
<evidence type="ECO:0000256" key="3">
    <source>
        <dbReference type="ARBA" id="ARBA00022833"/>
    </source>
</evidence>
<dbReference type="InterPro" id="IPR041645">
    <property type="entry name" value="ADAMTS_CR_2"/>
</dbReference>
<keyword evidence="2" id="KW-0378">Hydrolase</keyword>
<name>A0ABU7CDS7_9TELE</name>
<protein>
    <submittedName>
        <fullName evidence="7">A disintegrin and metalloproteinase with thrombospondin motifs 20</fullName>
    </submittedName>
</protein>
<evidence type="ECO:0000313" key="7">
    <source>
        <dbReference type="EMBL" id="MED6261048.1"/>
    </source>
</evidence>
<evidence type="ECO:0000259" key="6">
    <source>
        <dbReference type="Pfam" id="PF17771"/>
    </source>
</evidence>
<dbReference type="GO" id="GO:0008237">
    <property type="term" value="F:metallopeptidase activity"/>
    <property type="evidence" value="ECO:0007669"/>
    <property type="project" value="UniProtKB-KW"/>
</dbReference>
<gene>
    <name evidence="7" type="primary">ADAMTS20</name>
    <name evidence="7" type="ORF">ATANTOWER_000202</name>
</gene>
<evidence type="ECO:0000256" key="1">
    <source>
        <dbReference type="ARBA" id="ARBA00022723"/>
    </source>
</evidence>
<organism evidence="7 8">
    <name type="scientific">Ataeniobius toweri</name>
    <dbReference type="NCBI Taxonomy" id="208326"/>
    <lineage>
        <taxon>Eukaryota</taxon>
        <taxon>Metazoa</taxon>
        <taxon>Chordata</taxon>
        <taxon>Craniata</taxon>
        <taxon>Vertebrata</taxon>
        <taxon>Euteleostomi</taxon>
        <taxon>Actinopterygii</taxon>
        <taxon>Neopterygii</taxon>
        <taxon>Teleostei</taxon>
        <taxon>Neoteleostei</taxon>
        <taxon>Acanthomorphata</taxon>
        <taxon>Ovalentaria</taxon>
        <taxon>Atherinomorphae</taxon>
        <taxon>Cyprinodontiformes</taxon>
        <taxon>Goodeidae</taxon>
        <taxon>Ataeniobius</taxon>
    </lineage>
</organism>
<evidence type="ECO:0000313" key="8">
    <source>
        <dbReference type="Proteomes" id="UP001345963"/>
    </source>
</evidence>
<keyword evidence="7" id="KW-0645">Protease</keyword>
<evidence type="ECO:0000256" key="5">
    <source>
        <dbReference type="ARBA" id="ARBA00023180"/>
    </source>
</evidence>
<accession>A0ABU7CDS7</accession>
<comment type="caution">
    <text evidence="7">The sequence shown here is derived from an EMBL/GenBank/DDBJ whole genome shotgun (WGS) entry which is preliminary data.</text>
</comment>
<sequence length="111" mass="12432">MIVHVGCCTGYGECLLDEPVGRTYELPKLLPGQIYNANKQCELMFGPGSQICPYMKQCKRLWCTSAEGDHKGCRTQHMPLADGTDCGHGMVSYSKYMQHTVFNKQTTMYGL</sequence>
<keyword evidence="5" id="KW-0325">Glycoprotein</keyword>
<dbReference type="Proteomes" id="UP001345963">
    <property type="component" value="Unassembled WGS sequence"/>
</dbReference>
<evidence type="ECO:0000256" key="2">
    <source>
        <dbReference type="ARBA" id="ARBA00022801"/>
    </source>
</evidence>
<feature type="domain" description="ADAMTS cysteine-rich" evidence="6">
    <location>
        <begin position="31"/>
        <end position="91"/>
    </location>
</feature>
<evidence type="ECO:0000256" key="4">
    <source>
        <dbReference type="ARBA" id="ARBA00023157"/>
    </source>
</evidence>
<keyword evidence="3" id="KW-0862">Zinc</keyword>
<dbReference type="Pfam" id="PF17771">
    <property type="entry name" value="ADAMTS_CR_2"/>
    <property type="match status" value="1"/>
</dbReference>
<dbReference type="Gene3D" id="3.40.1620.60">
    <property type="match status" value="1"/>
</dbReference>
<reference evidence="7 8" key="1">
    <citation type="submission" date="2021-07" db="EMBL/GenBank/DDBJ databases">
        <authorList>
            <person name="Palmer J.M."/>
        </authorList>
    </citation>
    <scope>NUCLEOTIDE SEQUENCE [LARGE SCALE GENOMIC DNA]</scope>
    <source>
        <strain evidence="7 8">AT_MEX2019</strain>
        <tissue evidence="7">Muscle</tissue>
    </source>
</reference>
<keyword evidence="7" id="KW-0482">Metalloprotease</keyword>